<keyword evidence="3" id="KW-1185">Reference proteome</keyword>
<feature type="signal peptide" evidence="1">
    <location>
        <begin position="1"/>
        <end position="21"/>
    </location>
</feature>
<keyword evidence="1" id="KW-0732">Signal</keyword>
<reference evidence="2" key="1">
    <citation type="journal article" date="2020" name="Stud. Mycol.">
        <title>101 Dothideomycetes genomes: a test case for predicting lifestyles and emergence of pathogens.</title>
        <authorList>
            <person name="Haridas S."/>
            <person name="Albert R."/>
            <person name="Binder M."/>
            <person name="Bloem J."/>
            <person name="Labutti K."/>
            <person name="Salamov A."/>
            <person name="Andreopoulos B."/>
            <person name="Baker S."/>
            <person name="Barry K."/>
            <person name="Bills G."/>
            <person name="Bluhm B."/>
            <person name="Cannon C."/>
            <person name="Castanera R."/>
            <person name="Culley D."/>
            <person name="Daum C."/>
            <person name="Ezra D."/>
            <person name="Gonzalez J."/>
            <person name="Henrissat B."/>
            <person name="Kuo A."/>
            <person name="Liang C."/>
            <person name="Lipzen A."/>
            <person name="Lutzoni F."/>
            <person name="Magnuson J."/>
            <person name="Mondo S."/>
            <person name="Nolan M."/>
            <person name="Ohm R."/>
            <person name="Pangilinan J."/>
            <person name="Park H.-J."/>
            <person name="Ramirez L."/>
            <person name="Alfaro M."/>
            <person name="Sun H."/>
            <person name="Tritt A."/>
            <person name="Yoshinaga Y."/>
            <person name="Zwiers L.-H."/>
            <person name="Turgeon B."/>
            <person name="Goodwin S."/>
            <person name="Spatafora J."/>
            <person name="Crous P."/>
            <person name="Grigoriev I."/>
        </authorList>
    </citation>
    <scope>NUCLEOTIDE SEQUENCE</scope>
    <source>
        <strain evidence="2">CBS 121167</strain>
    </source>
</reference>
<dbReference type="GeneID" id="54301168"/>
<accession>A0A6A6AXV2</accession>
<dbReference type="Pfam" id="PF19287">
    <property type="entry name" value="DUF5910"/>
    <property type="match status" value="1"/>
</dbReference>
<evidence type="ECO:0000256" key="1">
    <source>
        <dbReference type="SAM" id="SignalP"/>
    </source>
</evidence>
<proteinExistence type="predicted"/>
<sequence length="216" mass="23811">MFFSTAQVAALAFALTNSVAALPDKWDSSLFLPEENKQVDGKRIIGYNIVTEGRTFFKNYNGQKCPTNGASFAQLGDGTYIYSDFGDFAKVDDSDSICVYVANDAFVDAPKAWIPQTVDDKELWGNNTNIDGHIRDLDNDWTPATTIRLGNVEDGPESVLQIVLPEAFESDDALGISYKCYSIASVGPWESTETEPLLWDGMRNCKGLQSNFCSEN</sequence>
<evidence type="ECO:0000313" key="3">
    <source>
        <dbReference type="Proteomes" id="UP000799438"/>
    </source>
</evidence>
<protein>
    <submittedName>
        <fullName evidence="2">Uncharacterized protein</fullName>
    </submittedName>
</protein>
<feature type="chain" id="PRO_5025520183" evidence="1">
    <location>
        <begin position="22"/>
        <end position="216"/>
    </location>
</feature>
<evidence type="ECO:0000313" key="2">
    <source>
        <dbReference type="EMBL" id="KAF2135993.1"/>
    </source>
</evidence>
<gene>
    <name evidence="2" type="ORF">K452DRAFT_313543</name>
</gene>
<dbReference type="Proteomes" id="UP000799438">
    <property type="component" value="Unassembled WGS sequence"/>
</dbReference>
<dbReference type="InterPro" id="IPR045564">
    <property type="entry name" value="DUF5910"/>
</dbReference>
<dbReference type="EMBL" id="ML995539">
    <property type="protein sequence ID" value="KAF2135993.1"/>
    <property type="molecule type" value="Genomic_DNA"/>
</dbReference>
<organism evidence="2 3">
    <name type="scientific">Aplosporella prunicola CBS 121167</name>
    <dbReference type="NCBI Taxonomy" id="1176127"/>
    <lineage>
        <taxon>Eukaryota</taxon>
        <taxon>Fungi</taxon>
        <taxon>Dikarya</taxon>
        <taxon>Ascomycota</taxon>
        <taxon>Pezizomycotina</taxon>
        <taxon>Dothideomycetes</taxon>
        <taxon>Dothideomycetes incertae sedis</taxon>
        <taxon>Botryosphaeriales</taxon>
        <taxon>Aplosporellaceae</taxon>
        <taxon>Aplosporella</taxon>
    </lineage>
</organism>
<name>A0A6A6AXV2_9PEZI</name>
<dbReference type="RefSeq" id="XP_033391711.1">
    <property type="nucleotide sequence ID" value="XM_033543671.1"/>
</dbReference>
<dbReference type="AlphaFoldDB" id="A0A6A6AXV2"/>